<comment type="caution">
    <text evidence="1">The sequence shown here is derived from an EMBL/GenBank/DDBJ whole genome shotgun (WGS) entry which is preliminary data.</text>
</comment>
<dbReference type="PaxDb" id="411470-RUMGNA_00095"/>
<organism evidence="1 2">
    <name type="scientific">Mediterraneibacter gnavus (strain ATCC 29149 / DSM 114966 / JCM 6515 / VPI C7-9)</name>
    <name type="common">Ruminococcus gnavus</name>
    <dbReference type="NCBI Taxonomy" id="411470"/>
    <lineage>
        <taxon>Bacteria</taxon>
        <taxon>Bacillati</taxon>
        <taxon>Bacillota</taxon>
        <taxon>Clostridia</taxon>
        <taxon>Lachnospirales</taxon>
        <taxon>Lachnospiraceae</taxon>
        <taxon>Mediterraneibacter</taxon>
    </lineage>
</organism>
<dbReference type="AlphaFoldDB" id="A7AXT2"/>
<protein>
    <submittedName>
        <fullName evidence="1">Uncharacterized protein</fullName>
    </submittedName>
</protein>
<evidence type="ECO:0000313" key="2">
    <source>
        <dbReference type="Proteomes" id="UP000004410"/>
    </source>
</evidence>
<reference evidence="1 2" key="2">
    <citation type="submission" date="2007-06" db="EMBL/GenBank/DDBJ databases">
        <title>Draft genome sequence of Ruminococcus gnavus (ATCC 29149).</title>
        <authorList>
            <person name="Sudarsanam P."/>
            <person name="Ley R."/>
            <person name="Guruge J."/>
            <person name="Turnbaugh P.J."/>
            <person name="Mahowald M."/>
            <person name="Liep D."/>
            <person name="Gordon J."/>
        </authorList>
    </citation>
    <scope>NUCLEOTIDE SEQUENCE [LARGE SCALE GENOMIC DNA]</scope>
    <source>
        <strain evidence="1 2">ATCC 29149</strain>
    </source>
</reference>
<name>A7AXT2_MEDG7</name>
<reference evidence="1 2" key="1">
    <citation type="submission" date="2007-04" db="EMBL/GenBank/DDBJ databases">
        <authorList>
            <person name="Fulton L."/>
            <person name="Clifton S."/>
            <person name="Fulton B."/>
            <person name="Xu J."/>
            <person name="Minx P."/>
            <person name="Pepin K.H."/>
            <person name="Johnson M."/>
            <person name="Thiruvilangam P."/>
            <person name="Bhonagiri V."/>
            <person name="Nash W.E."/>
            <person name="Mardis E.R."/>
            <person name="Wilson R.K."/>
        </authorList>
    </citation>
    <scope>NUCLEOTIDE SEQUENCE [LARGE SCALE GENOMIC DNA]</scope>
    <source>
        <strain evidence="1 2">ATCC 29149</strain>
    </source>
</reference>
<dbReference type="EMBL" id="AAYG02000001">
    <property type="protein sequence ID" value="EDN79583.1"/>
    <property type="molecule type" value="Genomic_DNA"/>
</dbReference>
<proteinExistence type="predicted"/>
<evidence type="ECO:0000313" key="1">
    <source>
        <dbReference type="EMBL" id="EDN79583.1"/>
    </source>
</evidence>
<gene>
    <name evidence="1" type="ORF">RUMGNA_00095</name>
</gene>
<sequence length="56" mass="6643">MLGFTRGDCYEYKDGLPVLNFEELVSYIMEESQYPKTDIERILDLETEYMEKIGII</sequence>
<dbReference type="Proteomes" id="UP000004410">
    <property type="component" value="Unassembled WGS sequence"/>
</dbReference>
<accession>A7AXT2</accession>